<evidence type="ECO:0000313" key="2">
    <source>
        <dbReference type="EMBL" id="GEU57737.1"/>
    </source>
</evidence>
<keyword evidence="2" id="KW-0695">RNA-directed DNA polymerase</keyword>
<feature type="compositionally biased region" description="Acidic residues" evidence="1">
    <location>
        <begin position="47"/>
        <end position="56"/>
    </location>
</feature>
<dbReference type="PANTHER" id="PTHR19446">
    <property type="entry name" value="REVERSE TRANSCRIPTASES"/>
    <property type="match status" value="1"/>
</dbReference>
<reference evidence="2" key="1">
    <citation type="journal article" date="2019" name="Sci. Rep.">
        <title>Draft genome of Tanacetum cinerariifolium, the natural source of mosquito coil.</title>
        <authorList>
            <person name="Yamashiro T."/>
            <person name="Shiraishi A."/>
            <person name="Satake H."/>
            <person name="Nakayama K."/>
        </authorList>
    </citation>
    <scope>NUCLEOTIDE SEQUENCE</scope>
</reference>
<name>A0A6L2LA35_TANCI</name>
<sequence length="395" mass="44652">MQGGTWGTNLAGNSVTGSGNAFCILFPTLAIILNRLKKIHSKGLTCGDEEDLEDDMSQSGDKVTQDNDEVNKKVKEATSNEVNELVNSTSNKLEESVSKGKLSLNNSVCLKRVHTRGLILQLIDELVKEIKMESMKLVTIMMLWGNSSLDYVLSSSLGDFNEVRTEQERYGSVFNIEGANAFNSFIYLESLIDHPLDGYAYIWAYKTGNKMKDTWKSLDLVDSNCMINLKKKLQALKIVIKQWTKNAKKSSYKVKFSIQCKLSDIDKILDQEAAQKSKVCWAIEGDENTKLSLDQHADLKRNVSNKEIKSVIWDYETNKSPGSDGFTFEFFRRYWKLFEHDIVAAVKEFFASDTFPPGCNSSFIALIPKIHGAKVIKDYRPISLIEAFIKLLPRF</sequence>
<gene>
    <name evidence="2" type="ORF">Tci_029715</name>
</gene>
<keyword evidence="2" id="KW-0548">Nucleotidyltransferase</keyword>
<proteinExistence type="predicted"/>
<dbReference type="AlphaFoldDB" id="A0A6L2LA35"/>
<protein>
    <submittedName>
        <fullName evidence="2">RNA-directed DNA polymerase, eukaryota, reverse transcriptase zinc-binding domain protein</fullName>
    </submittedName>
</protein>
<evidence type="ECO:0000256" key="1">
    <source>
        <dbReference type="SAM" id="MobiDB-lite"/>
    </source>
</evidence>
<dbReference type="GO" id="GO:0003964">
    <property type="term" value="F:RNA-directed DNA polymerase activity"/>
    <property type="evidence" value="ECO:0007669"/>
    <property type="project" value="UniProtKB-KW"/>
</dbReference>
<dbReference type="EMBL" id="BKCJ010003883">
    <property type="protein sequence ID" value="GEU57737.1"/>
    <property type="molecule type" value="Genomic_DNA"/>
</dbReference>
<organism evidence="2">
    <name type="scientific">Tanacetum cinerariifolium</name>
    <name type="common">Dalmatian daisy</name>
    <name type="synonym">Chrysanthemum cinerariifolium</name>
    <dbReference type="NCBI Taxonomy" id="118510"/>
    <lineage>
        <taxon>Eukaryota</taxon>
        <taxon>Viridiplantae</taxon>
        <taxon>Streptophyta</taxon>
        <taxon>Embryophyta</taxon>
        <taxon>Tracheophyta</taxon>
        <taxon>Spermatophyta</taxon>
        <taxon>Magnoliopsida</taxon>
        <taxon>eudicotyledons</taxon>
        <taxon>Gunneridae</taxon>
        <taxon>Pentapetalae</taxon>
        <taxon>asterids</taxon>
        <taxon>campanulids</taxon>
        <taxon>Asterales</taxon>
        <taxon>Asteraceae</taxon>
        <taxon>Asteroideae</taxon>
        <taxon>Anthemideae</taxon>
        <taxon>Anthemidinae</taxon>
        <taxon>Tanacetum</taxon>
    </lineage>
</organism>
<accession>A0A6L2LA35</accession>
<comment type="caution">
    <text evidence="2">The sequence shown here is derived from an EMBL/GenBank/DDBJ whole genome shotgun (WGS) entry which is preliminary data.</text>
</comment>
<feature type="region of interest" description="Disordered" evidence="1">
    <location>
        <begin position="47"/>
        <end position="67"/>
    </location>
</feature>
<keyword evidence="2" id="KW-0808">Transferase</keyword>